<evidence type="ECO:0000313" key="1">
    <source>
        <dbReference type="EMBL" id="PZQ96178.1"/>
    </source>
</evidence>
<organism evidence="1 2">
    <name type="scientific">Cereibacter sphaeroides</name>
    <name type="common">Rhodobacter sphaeroides</name>
    <dbReference type="NCBI Taxonomy" id="1063"/>
    <lineage>
        <taxon>Bacteria</taxon>
        <taxon>Pseudomonadati</taxon>
        <taxon>Pseudomonadota</taxon>
        <taxon>Alphaproteobacteria</taxon>
        <taxon>Rhodobacterales</taxon>
        <taxon>Paracoccaceae</taxon>
        <taxon>Cereibacter</taxon>
    </lineage>
</organism>
<dbReference type="EMBL" id="QFQS01000004">
    <property type="protein sequence ID" value="PZQ96178.1"/>
    <property type="molecule type" value="Genomic_DNA"/>
</dbReference>
<sequence length="67" mass="7863">MTHDPKHVPAELRLIARIWVVEDNCRVLVGQRFEDGEDIAHMIWHTSPETIRCVLWIEEVQSQEELG</sequence>
<dbReference type="AlphaFoldDB" id="A0A2W5RZT2"/>
<dbReference type="Proteomes" id="UP000248975">
    <property type="component" value="Unassembled WGS sequence"/>
</dbReference>
<accession>A0A2W5RZT2</accession>
<proteinExistence type="predicted"/>
<name>A0A2W5RZT2_CERSP</name>
<gene>
    <name evidence="1" type="ORF">DI533_17230</name>
</gene>
<evidence type="ECO:0000313" key="2">
    <source>
        <dbReference type="Proteomes" id="UP000248975"/>
    </source>
</evidence>
<protein>
    <submittedName>
        <fullName evidence="1">Uncharacterized protein</fullName>
    </submittedName>
</protein>
<comment type="caution">
    <text evidence="1">The sequence shown here is derived from an EMBL/GenBank/DDBJ whole genome shotgun (WGS) entry which is preliminary data.</text>
</comment>
<reference evidence="1 2" key="1">
    <citation type="submission" date="2017-08" db="EMBL/GenBank/DDBJ databases">
        <title>Infants hospitalized years apart are colonized by the same room-sourced microbial strains.</title>
        <authorList>
            <person name="Brooks B."/>
            <person name="Olm M.R."/>
            <person name="Firek B.A."/>
            <person name="Baker R."/>
            <person name="Thomas B.C."/>
            <person name="Morowitz M.J."/>
            <person name="Banfield J.F."/>
        </authorList>
    </citation>
    <scope>NUCLEOTIDE SEQUENCE [LARGE SCALE GENOMIC DNA]</scope>
    <source>
        <strain evidence="1">S2_003_000_R2_11</strain>
    </source>
</reference>